<keyword evidence="7" id="KW-1185">Reference proteome</keyword>
<dbReference type="AlphaFoldDB" id="A0A494W2E0"/>
<keyword evidence="4" id="KW-0456">Lyase</keyword>
<accession>A0A494W2E0</accession>
<dbReference type="Proteomes" id="UP000279959">
    <property type="component" value="Chromosome"/>
</dbReference>
<dbReference type="Pfam" id="PF01081">
    <property type="entry name" value="Aldolase"/>
    <property type="match status" value="1"/>
</dbReference>
<name>A0A494W2E0_9SPHN</name>
<sequence length="216" mass="21607">MTLLHDFEAAFRACPLVAILRGVAPEEVESVGEALVGAGIGLIEIPLNSPRPLESIERLAGALRGRALVGAGTVLTLGNVRDVAAAGGQIIVSPNSDPAVIGATREAGLISLPGFSTPSEAFAALGAGATALKLFPAEAASPKILGAIRAVLPREVAVLPVGGIEVDSMAPWLAAGASGFGLGSSLYRPGRSAEEVGAKARTFVTTLASLRAAGTP</sequence>
<dbReference type="CDD" id="cd00452">
    <property type="entry name" value="KDPG_aldolase"/>
    <property type="match status" value="1"/>
</dbReference>
<dbReference type="InterPro" id="IPR013785">
    <property type="entry name" value="Aldolase_TIM"/>
</dbReference>
<dbReference type="GO" id="GO:0016829">
    <property type="term" value="F:lyase activity"/>
    <property type="evidence" value="ECO:0007669"/>
    <property type="project" value="UniProtKB-KW"/>
</dbReference>
<dbReference type="EMBL" id="AP018664">
    <property type="protein sequence ID" value="BBD96757.1"/>
    <property type="molecule type" value="Genomic_DNA"/>
</dbReference>
<keyword evidence="5" id="KW-0119">Carbohydrate metabolism</keyword>
<comment type="similarity">
    <text evidence="2">Belongs to the KHG/KDPG aldolase family.</text>
</comment>
<dbReference type="InterPro" id="IPR000887">
    <property type="entry name" value="Aldlse_KDPG_KHG"/>
</dbReference>
<comment type="pathway">
    <text evidence="1">Carbohydrate acid metabolism.</text>
</comment>
<organism evidence="6 7">
    <name type="scientific">Sphingobium amiense</name>
    <dbReference type="NCBI Taxonomy" id="135719"/>
    <lineage>
        <taxon>Bacteria</taxon>
        <taxon>Pseudomonadati</taxon>
        <taxon>Pseudomonadota</taxon>
        <taxon>Alphaproteobacteria</taxon>
        <taxon>Sphingomonadales</taxon>
        <taxon>Sphingomonadaceae</taxon>
        <taxon>Sphingobium</taxon>
    </lineage>
</organism>
<dbReference type="PANTHER" id="PTHR30246">
    <property type="entry name" value="2-KETO-3-DEOXY-6-PHOSPHOGLUCONATE ALDOLASE"/>
    <property type="match status" value="1"/>
</dbReference>
<comment type="subunit">
    <text evidence="3">Homotrimer.</text>
</comment>
<dbReference type="NCBIfam" id="NF006600">
    <property type="entry name" value="PRK09140.1"/>
    <property type="match status" value="1"/>
</dbReference>
<evidence type="ECO:0000256" key="4">
    <source>
        <dbReference type="ARBA" id="ARBA00023239"/>
    </source>
</evidence>
<evidence type="ECO:0000313" key="7">
    <source>
        <dbReference type="Proteomes" id="UP000279959"/>
    </source>
</evidence>
<dbReference type="KEGG" id="sami:SAMIE_1002580"/>
<dbReference type="RefSeq" id="WP_066700847.1">
    <property type="nucleotide sequence ID" value="NZ_AP018664.1"/>
</dbReference>
<dbReference type="SUPFAM" id="SSF51569">
    <property type="entry name" value="Aldolase"/>
    <property type="match status" value="1"/>
</dbReference>
<evidence type="ECO:0000256" key="5">
    <source>
        <dbReference type="ARBA" id="ARBA00023277"/>
    </source>
</evidence>
<protein>
    <submittedName>
        <fullName evidence="6">2-dehydro-3-deoxy-6-phosphogalactonate aldolase</fullName>
    </submittedName>
</protein>
<evidence type="ECO:0000313" key="6">
    <source>
        <dbReference type="EMBL" id="BBD96757.1"/>
    </source>
</evidence>
<evidence type="ECO:0000256" key="3">
    <source>
        <dbReference type="ARBA" id="ARBA00011233"/>
    </source>
</evidence>
<reference evidence="6 7" key="1">
    <citation type="submission" date="2018-05" db="EMBL/GenBank/DDBJ databases">
        <title>Complete Genome Sequence of the Nonylphenol-Degrading Bacterium Sphingobium amiense DSM 16289T.</title>
        <authorList>
            <person name="Ootsuka M."/>
            <person name="Nishizawa T."/>
            <person name="Ohta H."/>
        </authorList>
    </citation>
    <scope>NUCLEOTIDE SEQUENCE [LARGE SCALE GENOMIC DNA]</scope>
    <source>
        <strain evidence="6 7">DSM 16289</strain>
    </source>
</reference>
<evidence type="ECO:0000256" key="2">
    <source>
        <dbReference type="ARBA" id="ARBA00006906"/>
    </source>
</evidence>
<evidence type="ECO:0000256" key="1">
    <source>
        <dbReference type="ARBA" id="ARBA00004761"/>
    </source>
</evidence>
<dbReference type="Gene3D" id="3.20.20.70">
    <property type="entry name" value="Aldolase class I"/>
    <property type="match status" value="1"/>
</dbReference>
<proteinExistence type="inferred from homology"/>
<gene>
    <name evidence="6" type="ORF">SAMIE_1002580</name>
</gene>
<dbReference type="PANTHER" id="PTHR30246:SF1">
    <property type="entry name" value="2-DEHYDRO-3-DEOXY-6-PHOSPHOGALACTONATE ALDOLASE-RELATED"/>
    <property type="match status" value="1"/>
</dbReference>